<reference evidence="16 17" key="1">
    <citation type="submission" date="2019-12" db="EMBL/GenBank/DDBJ databases">
        <title>Chromosome-level assembly of the Caenorhabditis remanei genome.</title>
        <authorList>
            <person name="Teterina A.A."/>
            <person name="Willis J.H."/>
            <person name="Phillips P.C."/>
        </authorList>
    </citation>
    <scope>NUCLEOTIDE SEQUENCE [LARGE SCALE GENOMIC DNA]</scope>
    <source>
        <strain evidence="16 17">PX506</strain>
        <tissue evidence="16">Whole organism</tissue>
    </source>
</reference>
<feature type="region of interest" description="Disordered" evidence="14">
    <location>
        <begin position="578"/>
        <end position="597"/>
    </location>
</feature>
<dbReference type="RefSeq" id="XP_053591133.1">
    <property type="nucleotide sequence ID" value="XM_053722488.1"/>
</dbReference>
<sequence length="804" mass="94045">MTIKNSRVYWSGSTIDSDQLRDIFTQAYNGHIPPSHWRILEKVCSFQPGYFHVFDVLIGNSLELSYKFVTTPDAKKHKQSDELYTFYQSLPPVDGVENFYKRFEENIVPDLIHFIPNRFVSVQVFVAICQVVKQNAISVSDLYYLATLVYGTRQFFSKFNSRIKQFHIIESGGTRWIRSRSIHDDSPRKSHTYSLNNGSPRMTGIQDFLTQLRPHIDDILQLLPDAVVNDDEFFKTARLVCGWNGDHEERIWKSIIKDRTKFQEFYDAYRPFLRIEIRMGTIYLRKFTYDDDYETECDGKPVDWIVTSSPPSSLTSSIIKTDEISGKEEKKKAVSFATGIDLIAPDAPPPLENQTNESTQTDHLETEQMWDLERLVIRQLKRDNVTFAEFIESDNAREMHQFLIDAFKKMNLHYFAFILEKAMTESREQTWKETMELRVAAEEARLLLERTREEHLKEFGELKTRMETISRFEAYEVQVASNSRIDGLKERIKELKENREAMLREEMKEERARMKRRMKEFKEEFAEEKRSYLAEIARLKEANTRLSADCLELATRHHEHSSRAEIQRQMTEISSRLAAARDDSMDRPSILATPDPEPEIEEEFISVPESSSFTPPPSTVDLSPEARRKLKVLQKYSAEFNAVELRAFARNLVEWYNTTKANHKERKTAEKQLKEYEKALDSIEDSIKENLELLSLNVTSGLHELPDIPMPFSDRVMEKMFEYSGEEMLEVEKEEPKEVVVVSEEDDGCLICHEEMEQNDETIRCDTCSNEYHYHCISKWLKINSICPACSRALKDPNEYPRLE</sequence>
<proteinExistence type="predicted"/>
<evidence type="ECO:0000256" key="14">
    <source>
        <dbReference type="SAM" id="MobiDB-lite"/>
    </source>
</evidence>
<dbReference type="GO" id="GO:0061630">
    <property type="term" value="F:ubiquitin protein ligase activity"/>
    <property type="evidence" value="ECO:0007669"/>
    <property type="project" value="UniProtKB-EC"/>
</dbReference>
<keyword evidence="8" id="KW-0833">Ubl conjugation pathway</keyword>
<dbReference type="EC" id="2.3.2.27" evidence="3"/>
<keyword evidence="11" id="KW-0472">Membrane</keyword>
<dbReference type="PANTHER" id="PTHR45977">
    <property type="entry name" value="TARGET OF ERK KINASE MPK-1"/>
    <property type="match status" value="1"/>
</dbReference>
<evidence type="ECO:0000256" key="4">
    <source>
        <dbReference type="ARBA" id="ARBA00022679"/>
    </source>
</evidence>
<accession>A0A6A5HM25</accession>
<evidence type="ECO:0000256" key="11">
    <source>
        <dbReference type="ARBA" id="ARBA00023136"/>
    </source>
</evidence>
<dbReference type="InterPro" id="IPR001841">
    <property type="entry name" value="Znf_RING"/>
</dbReference>
<keyword evidence="10" id="KW-1133">Transmembrane helix</keyword>
<keyword evidence="13" id="KW-0175">Coiled coil</keyword>
<evidence type="ECO:0000256" key="12">
    <source>
        <dbReference type="PROSITE-ProRule" id="PRU00175"/>
    </source>
</evidence>
<dbReference type="InterPro" id="IPR013083">
    <property type="entry name" value="Znf_RING/FYVE/PHD"/>
</dbReference>
<evidence type="ECO:0000256" key="10">
    <source>
        <dbReference type="ARBA" id="ARBA00022989"/>
    </source>
</evidence>
<comment type="caution">
    <text evidence="16">The sequence shown here is derived from an EMBL/GenBank/DDBJ whole genome shotgun (WGS) entry which is preliminary data.</text>
</comment>
<evidence type="ECO:0000313" key="16">
    <source>
        <dbReference type="EMBL" id="KAF1768615.1"/>
    </source>
</evidence>
<feature type="coiled-coil region" evidence="13">
    <location>
        <begin position="666"/>
        <end position="693"/>
    </location>
</feature>
<evidence type="ECO:0000256" key="8">
    <source>
        <dbReference type="ARBA" id="ARBA00022786"/>
    </source>
</evidence>
<gene>
    <name evidence="16" type="ORF">GCK72_000427</name>
</gene>
<evidence type="ECO:0000256" key="5">
    <source>
        <dbReference type="ARBA" id="ARBA00022692"/>
    </source>
</evidence>
<organism evidence="16 17">
    <name type="scientific">Caenorhabditis remanei</name>
    <name type="common">Caenorhabditis vulgaris</name>
    <dbReference type="NCBI Taxonomy" id="31234"/>
    <lineage>
        <taxon>Eukaryota</taxon>
        <taxon>Metazoa</taxon>
        <taxon>Ecdysozoa</taxon>
        <taxon>Nematoda</taxon>
        <taxon>Chromadorea</taxon>
        <taxon>Rhabditida</taxon>
        <taxon>Rhabditina</taxon>
        <taxon>Rhabditomorpha</taxon>
        <taxon>Rhabditoidea</taxon>
        <taxon>Rhabditidae</taxon>
        <taxon>Peloderinae</taxon>
        <taxon>Caenorhabditis</taxon>
    </lineage>
</organism>
<evidence type="ECO:0000256" key="1">
    <source>
        <dbReference type="ARBA" id="ARBA00000900"/>
    </source>
</evidence>
<evidence type="ECO:0000256" key="2">
    <source>
        <dbReference type="ARBA" id="ARBA00004141"/>
    </source>
</evidence>
<evidence type="ECO:0000256" key="9">
    <source>
        <dbReference type="ARBA" id="ARBA00022833"/>
    </source>
</evidence>
<comment type="subcellular location">
    <subcellularLocation>
        <location evidence="2">Membrane</location>
        <topology evidence="2">Multi-pass membrane protein</topology>
    </subcellularLocation>
</comment>
<dbReference type="EMBL" id="WUAV01000001">
    <property type="protein sequence ID" value="KAF1768615.1"/>
    <property type="molecule type" value="Genomic_DNA"/>
</dbReference>
<dbReference type="Proteomes" id="UP000483820">
    <property type="component" value="Chromosome I"/>
</dbReference>
<name>A0A6A5HM25_CAERE</name>
<keyword evidence="4" id="KW-0808">Transferase</keyword>
<dbReference type="KEGG" id="crq:GCK72_000427"/>
<dbReference type="GeneID" id="9828141"/>
<comment type="catalytic activity">
    <reaction evidence="1">
        <text>S-ubiquitinyl-[E2 ubiquitin-conjugating enzyme]-L-cysteine + [acceptor protein]-L-lysine = [E2 ubiquitin-conjugating enzyme]-L-cysteine + N(6)-ubiquitinyl-[acceptor protein]-L-lysine.</text>
        <dbReference type="EC" id="2.3.2.27"/>
    </reaction>
</comment>
<dbReference type="GO" id="GO:0008270">
    <property type="term" value="F:zinc ion binding"/>
    <property type="evidence" value="ECO:0007669"/>
    <property type="project" value="UniProtKB-KW"/>
</dbReference>
<evidence type="ECO:0000256" key="7">
    <source>
        <dbReference type="ARBA" id="ARBA00022771"/>
    </source>
</evidence>
<evidence type="ECO:0000256" key="3">
    <source>
        <dbReference type="ARBA" id="ARBA00012483"/>
    </source>
</evidence>
<evidence type="ECO:0000256" key="13">
    <source>
        <dbReference type="SAM" id="Coils"/>
    </source>
</evidence>
<dbReference type="PROSITE" id="PS50089">
    <property type="entry name" value="ZF_RING_2"/>
    <property type="match status" value="1"/>
</dbReference>
<dbReference type="PANTHER" id="PTHR45977:SF4">
    <property type="entry name" value="RING-TYPE DOMAIN-CONTAINING PROTEIN"/>
    <property type="match status" value="1"/>
</dbReference>
<dbReference type="GO" id="GO:0016020">
    <property type="term" value="C:membrane"/>
    <property type="evidence" value="ECO:0007669"/>
    <property type="project" value="UniProtKB-SubCell"/>
</dbReference>
<dbReference type="Pfam" id="PF13639">
    <property type="entry name" value="zf-RING_2"/>
    <property type="match status" value="1"/>
</dbReference>
<dbReference type="CTD" id="9828141"/>
<dbReference type="Gene3D" id="3.30.40.10">
    <property type="entry name" value="Zinc/RING finger domain, C3HC4 (zinc finger)"/>
    <property type="match status" value="1"/>
</dbReference>
<dbReference type="AlphaFoldDB" id="A0A6A5HM25"/>
<dbReference type="GO" id="GO:0016567">
    <property type="term" value="P:protein ubiquitination"/>
    <property type="evidence" value="ECO:0007669"/>
    <property type="project" value="TreeGrafter"/>
</dbReference>
<evidence type="ECO:0000313" key="17">
    <source>
        <dbReference type="Proteomes" id="UP000483820"/>
    </source>
</evidence>
<keyword evidence="6" id="KW-0479">Metal-binding</keyword>
<evidence type="ECO:0000256" key="6">
    <source>
        <dbReference type="ARBA" id="ARBA00022723"/>
    </source>
</evidence>
<protein>
    <recommendedName>
        <fullName evidence="3">RING-type E3 ubiquitin transferase</fullName>
        <ecNumber evidence="3">2.3.2.27</ecNumber>
    </recommendedName>
</protein>
<dbReference type="SUPFAM" id="SSF57850">
    <property type="entry name" value="RING/U-box"/>
    <property type="match status" value="1"/>
</dbReference>
<dbReference type="GO" id="GO:0006511">
    <property type="term" value="P:ubiquitin-dependent protein catabolic process"/>
    <property type="evidence" value="ECO:0007669"/>
    <property type="project" value="TreeGrafter"/>
</dbReference>
<evidence type="ECO:0000259" key="15">
    <source>
        <dbReference type="PROSITE" id="PS50089"/>
    </source>
</evidence>
<keyword evidence="5" id="KW-0812">Transmembrane</keyword>
<keyword evidence="9" id="KW-0862">Zinc</keyword>
<feature type="domain" description="RING-type" evidence="15">
    <location>
        <begin position="749"/>
        <end position="791"/>
    </location>
</feature>
<keyword evidence="7 12" id="KW-0863">Zinc-finger</keyword>